<keyword evidence="13" id="KW-0966">Cell projection</keyword>
<accession>A0A7Z2NU90</accession>
<dbReference type="InterPro" id="IPR000067">
    <property type="entry name" value="FlgMring_FliF"/>
</dbReference>
<evidence type="ECO:0000259" key="12">
    <source>
        <dbReference type="Pfam" id="PF08345"/>
    </source>
</evidence>
<dbReference type="GO" id="GO:0003774">
    <property type="term" value="F:cytoskeletal motor activity"/>
    <property type="evidence" value="ECO:0007669"/>
    <property type="project" value="InterPro"/>
</dbReference>
<keyword evidence="8 9" id="KW-0975">Bacterial flagellum</keyword>
<evidence type="ECO:0000256" key="7">
    <source>
        <dbReference type="ARBA" id="ARBA00023136"/>
    </source>
</evidence>
<organism evidence="13 14">
    <name type="scientific">Sphingomonas changnyeongensis</name>
    <dbReference type="NCBI Taxonomy" id="2698679"/>
    <lineage>
        <taxon>Bacteria</taxon>
        <taxon>Pseudomonadati</taxon>
        <taxon>Pseudomonadota</taxon>
        <taxon>Alphaproteobacteria</taxon>
        <taxon>Sphingomonadales</taxon>
        <taxon>Sphingomonadaceae</taxon>
        <taxon>Sphingomonas</taxon>
    </lineage>
</organism>
<evidence type="ECO:0000313" key="13">
    <source>
        <dbReference type="EMBL" id="QHL89752.1"/>
    </source>
</evidence>
<proteinExistence type="inferred from homology"/>
<dbReference type="KEGG" id="schy:GVO57_01565"/>
<dbReference type="GO" id="GO:0005886">
    <property type="term" value="C:plasma membrane"/>
    <property type="evidence" value="ECO:0007669"/>
    <property type="project" value="UniProtKB-SubCell"/>
</dbReference>
<keyword evidence="6" id="KW-1133">Transmembrane helix</keyword>
<keyword evidence="7" id="KW-0472">Membrane</keyword>
<dbReference type="Pfam" id="PF01514">
    <property type="entry name" value="YscJ_FliF"/>
    <property type="match status" value="1"/>
</dbReference>
<comment type="subcellular location">
    <subcellularLocation>
        <location evidence="1 9">Bacterial flagellum basal body</location>
    </subcellularLocation>
    <subcellularLocation>
        <location evidence="2">Cell membrane</location>
        <topology evidence="2">Multi-pass membrane protein</topology>
    </subcellularLocation>
</comment>
<feature type="domain" description="Flagellar M-ring C-terminal" evidence="12">
    <location>
        <begin position="223"/>
        <end position="380"/>
    </location>
</feature>
<name>A0A7Z2NU90_9SPHN</name>
<sequence>MGAVATALLVAFAWMSLPGAAGPMGYLYTELEPAAAQTIADKLKAENVPFQLSADGTAIMAPVDRLADLRMTMASDRLGGKIGYEVLDAEEPFGVSSSRAKINETRAIEGELARSIRSLQNVAQARVHIVMPDRSVFSTQPRRATAAVTVKTQGRLSGENIQAIRYLVSSSVPELSPESVSVIDHTGALLARAGEAGAGSAGDADERQQAVEAKLRQQIESLLEPIVGAGKVRAEVAAIIDRDQTREEASTVDPDKQAIARQVTVESNDQSNETDGGAPPATVAAQLPETQAADAAGGGDSRRAARAETSEDVTYENSRTNTVRVRSPGKINRLTVAVMIDPGAQAMPAQQLQRLQRLVENAVGFDAERGDSVAVESMKFAAADVADEGLDIMSYVPLDQIFSVLKLLIIAGVGLFALRLLRPQWQTKLAEATAGGAMGVGENATLLAADGSPAALPGANDPETLKLALDNAESRGAMLDQEIALAEVDGKIKMSAIKRIGDTVAANPGEATSVVRQWMMN</sequence>
<comment type="function">
    <text evidence="9">The M ring may be actively involved in energy transduction.</text>
</comment>
<dbReference type="RefSeq" id="WP_160591296.1">
    <property type="nucleotide sequence ID" value="NZ_CP047895.1"/>
</dbReference>
<dbReference type="PIRSF" id="PIRSF004862">
    <property type="entry name" value="FliF"/>
    <property type="match status" value="1"/>
</dbReference>
<dbReference type="GO" id="GO:0009431">
    <property type="term" value="C:bacterial-type flagellum basal body, MS ring"/>
    <property type="evidence" value="ECO:0007669"/>
    <property type="project" value="InterPro"/>
</dbReference>
<comment type="similarity">
    <text evidence="3 9">Belongs to the FliF family.</text>
</comment>
<evidence type="ECO:0000256" key="2">
    <source>
        <dbReference type="ARBA" id="ARBA00004651"/>
    </source>
</evidence>
<dbReference type="PANTHER" id="PTHR30046:SF0">
    <property type="entry name" value="FLAGELLAR M-RING PROTEIN"/>
    <property type="match status" value="1"/>
</dbReference>
<dbReference type="Pfam" id="PF08345">
    <property type="entry name" value="YscJ_FliF_C"/>
    <property type="match status" value="1"/>
</dbReference>
<dbReference type="PANTHER" id="PTHR30046">
    <property type="entry name" value="FLAGELLAR M-RING PROTEIN"/>
    <property type="match status" value="1"/>
</dbReference>
<dbReference type="InterPro" id="IPR006182">
    <property type="entry name" value="FliF_N_dom"/>
</dbReference>
<dbReference type="InterPro" id="IPR013556">
    <property type="entry name" value="Flag_M-ring_C"/>
</dbReference>
<dbReference type="InterPro" id="IPR043427">
    <property type="entry name" value="YscJ/FliF"/>
</dbReference>
<feature type="region of interest" description="Disordered" evidence="10">
    <location>
        <begin position="292"/>
        <end position="322"/>
    </location>
</feature>
<feature type="domain" description="Flagellar M-ring N-terminal" evidence="11">
    <location>
        <begin position="24"/>
        <end position="191"/>
    </location>
</feature>
<dbReference type="GO" id="GO:0071973">
    <property type="term" value="P:bacterial-type flagellum-dependent cell motility"/>
    <property type="evidence" value="ECO:0007669"/>
    <property type="project" value="InterPro"/>
</dbReference>
<dbReference type="EMBL" id="CP047895">
    <property type="protein sequence ID" value="QHL89752.1"/>
    <property type="molecule type" value="Genomic_DNA"/>
</dbReference>
<evidence type="ECO:0000259" key="11">
    <source>
        <dbReference type="Pfam" id="PF01514"/>
    </source>
</evidence>
<evidence type="ECO:0000256" key="3">
    <source>
        <dbReference type="ARBA" id="ARBA00007971"/>
    </source>
</evidence>
<protein>
    <recommendedName>
        <fullName evidence="9">Flagellar M-ring protein</fullName>
    </recommendedName>
</protein>
<evidence type="ECO:0000256" key="1">
    <source>
        <dbReference type="ARBA" id="ARBA00004117"/>
    </source>
</evidence>
<evidence type="ECO:0000256" key="8">
    <source>
        <dbReference type="ARBA" id="ARBA00023143"/>
    </source>
</evidence>
<evidence type="ECO:0000313" key="14">
    <source>
        <dbReference type="Proteomes" id="UP000464468"/>
    </source>
</evidence>
<reference evidence="13 14" key="1">
    <citation type="submission" date="2020-01" db="EMBL/GenBank/DDBJ databases">
        <title>Sphingomonas sp. C33 whole genome sequece.</title>
        <authorList>
            <person name="Park C."/>
        </authorList>
    </citation>
    <scope>NUCLEOTIDE SEQUENCE [LARGE SCALE GENOMIC DNA]</scope>
    <source>
        <strain evidence="13 14">C33</strain>
    </source>
</reference>
<keyword evidence="14" id="KW-1185">Reference proteome</keyword>
<keyword evidence="5" id="KW-0812">Transmembrane</keyword>
<evidence type="ECO:0000256" key="5">
    <source>
        <dbReference type="ARBA" id="ARBA00022692"/>
    </source>
</evidence>
<evidence type="ECO:0000256" key="4">
    <source>
        <dbReference type="ARBA" id="ARBA00022475"/>
    </source>
</evidence>
<dbReference type="PRINTS" id="PR01009">
    <property type="entry name" value="FLGMRINGFLIF"/>
</dbReference>
<keyword evidence="13" id="KW-0282">Flagellum</keyword>
<evidence type="ECO:0000256" key="9">
    <source>
        <dbReference type="PIRNR" id="PIRNR004862"/>
    </source>
</evidence>
<dbReference type="Gene3D" id="3.30.300.30">
    <property type="match status" value="1"/>
</dbReference>
<evidence type="ECO:0000256" key="6">
    <source>
        <dbReference type="ARBA" id="ARBA00022989"/>
    </source>
</evidence>
<dbReference type="InterPro" id="IPR045851">
    <property type="entry name" value="AMP-bd_C_sf"/>
</dbReference>
<gene>
    <name evidence="13" type="primary">fliF</name>
    <name evidence="13" type="ORF">GVO57_01565</name>
</gene>
<keyword evidence="13" id="KW-0969">Cilium</keyword>
<dbReference type="AlphaFoldDB" id="A0A7Z2NU90"/>
<feature type="compositionally biased region" description="Basic and acidic residues" evidence="10">
    <location>
        <begin position="300"/>
        <end position="309"/>
    </location>
</feature>
<dbReference type="Proteomes" id="UP000464468">
    <property type="component" value="Chromosome"/>
</dbReference>
<dbReference type="NCBIfam" id="TIGR00206">
    <property type="entry name" value="fliF"/>
    <property type="match status" value="1"/>
</dbReference>
<keyword evidence="4" id="KW-1003">Cell membrane</keyword>
<evidence type="ECO:0000256" key="10">
    <source>
        <dbReference type="SAM" id="MobiDB-lite"/>
    </source>
</evidence>